<dbReference type="InterPro" id="IPR053140">
    <property type="entry name" value="GDSL_Rv0518-like"/>
</dbReference>
<comment type="caution">
    <text evidence="2">The sequence shown here is derived from an EMBL/GenBank/DDBJ whole genome shotgun (WGS) entry which is preliminary data.</text>
</comment>
<name>A0ABS4W6K6_9PSEU</name>
<dbReference type="SUPFAM" id="SSF52266">
    <property type="entry name" value="SGNH hydrolase"/>
    <property type="match status" value="1"/>
</dbReference>
<evidence type="ECO:0000313" key="3">
    <source>
        <dbReference type="Proteomes" id="UP001519295"/>
    </source>
</evidence>
<dbReference type="Pfam" id="PF13472">
    <property type="entry name" value="Lipase_GDSL_2"/>
    <property type="match status" value="1"/>
</dbReference>
<protein>
    <submittedName>
        <fullName evidence="2">Lysophospholipase L1-like esterase</fullName>
    </submittedName>
</protein>
<gene>
    <name evidence="2" type="ORF">JOF36_007606</name>
</gene>
<dbReference type="EMBL" id="JAGINU010000004">
    <property type="protein sequence ID" value="MBP2371833.1"/>
    <property type="molecule type" value="Genomic_DNA"/>
</dbReference>
<dbReference type="InterPro" id="IPR013830">
    <property type="entry name" value="SGNH_hydro"/>
</dbReference>
<dbReference type="Gene3D" id="3.40.50.1110">
    <property type="entry name" value="SGNH hydrolase"/>
    <property type="match status" value="1"/>
</dbReference>
<dbReference type="InterPro" id="IPR036514">
    <property type="entry name" value="SGNH_hydro_sf"/>
</dbReference>
<sequence length="193" mass="20558">MSGYRMVVIGDSFAEGRGDPDPAGGFVGWVPRVAHRLAIPAADVLNLGAYGATTQDVVDQQLDKIADVDTPLLGIAVGGNDLVRAYDPDGFRRNLRTVFDAVAAAGRRVFTHDYPDIPGKLPGLAEEQRSALQVRFAEANAFLAGLCAERGVLRYELSTAALCADPDMWYPDGIHPSALGHRTIADEIAALLA</sequence>
<feature type="domain" description="SGNH hydrolase-type esterase" evidence="1">
    <location>
        <begin position="8"/>
        <end position="182"/>
    </location>
</feature>
<keyword evidence="3" id="KW-1185">Reference proteome</keyword>
<proteinExistence type="predicted"/>
<accession>A0ABS4W6K6</accession>
<evidence type="ECO:0000259" key="1">
    <source>
        <dbReference type="Pfam" id="PF13472"/>
    </source>
</evidence>
<dbReference type="CDD" id="cd01832">
    <property type="entry name" value="SGNH_hydrolase_like_1"/>
    <property type="match status" value="1"/>
</dbReference>
<evidence type="ECO:0000313" key="2">
    <source>
        <dbReference type="EMBL" id="MBP2371833.1"/>
    </source>
</evidence>
<dbReference type="Proteomes" id="UP001519295">
    <property type="component" value="Unassembled WGS sequence"/>
</dbReference>
<organism evidence="2 3">
    <name type="scientific">Pseudonocardia parietis</name>
    <dbReference type="NCBI Taxonomy" id="570936"/>
    <lineage>
        <taxon>Bacteria</taxon>
        <taxon>Bacillati</taxon>
        <taxon>Actinomycetota</taxon>
        <taxon>Actinomycetes</taxon>
        <taxon>Pseudonocardiales</taxon>
        <taxon>Pseudonocardiaceae</taxon>
        <taxon>Pseudonocardia</taxon>
    </lineage>
</organism>
<dbReference type="RefSeq" id="WP_210036918.1">
    <property type="nucleotide sequence ID" value="NZ_JAGINU010000004.1"/>
</dbReference>
<dbReference type="PANTHER" id="PTHR43784">
    <property type="entry name" value="GDSL-LIKE LIPASE/ACYLHYDROLASE, PUTATIVE (AFU_ORTHOLOGUE AFUA_2G00820)-RELATED"/>
    <property type="match status" value="1"/>
</dbReference>
<reference evidence="2 3" key="1">
    <citation type="submission" date="2021-03" db="EMBL/GenBank/DDBJ databases">
        <title>Sequencing the genomes of 1000 actinobacteria strains.</title>
        <authorList>
            <person name="Klenk H.-P."/>
        </authorList>
    </citation>
    <scope>NUCLEOTIDE SEQUENCE [LARGE SCALE GENOMIC DNA]</scope>
    <source>
        <strain evidence="2 3">DSM 45256</strain>
    </source>
</reference>
<dbReference type="PANTHER" id="PTHR43784:SF2">
    <property type="entry name" value="GDSL-LIKE LIPASE_ACYLHYDROLASE, PUTATIVE (AFU_ORTHOLOGUE AFUA_2G00820)-RELATED"/>
    <property type="match status" value="1"/>
</dbReference>